<dbReference type="GeneID" id="25561671"/>
<dbReference type="GO" id="GO:0030117">
    <property type="term" value="C:membrane coat"/>
    <property type="evidence" value="ECO:0007669"/>
    <property type="project" value="InterPro"/>
</dbReference>
<sequence>MIETLLNDSSTLVLGSAVNAFNVVCPTKYELIHPQYLKLCTLLVDCDEWGQTMILNMLVRYIRTQFLNPNGATTEEDADNDDGWGASGLAQDLDSFYAEDVTTAPDGAVKEYYMHADHRAVLRGAQSLLQSRNASVVMSVAMLFFHSAPRSDVGIAGKALIRLVRSHREVQYVVLSNIATMASKRPSMFLGSLKEFFVKSGDPMYVRKLKLEIITQLASESNISAILHELKQYVRSGEVSFVTESIQAVGRCAMRVPEVTESCLEGLISLLHSKSDLVVAESVVVIKKLLQLRAVAEPTVSALTASEVATVQSGALDDIIKHLIYLLDKISIASARACIVWVIGEYASRVPEYAPDVERKLAKSFAAEDEVTKLQILNMAAKLFLANPNQTAKLFEYILALGKYDANYDVRDRVRFMTAVLAKRETPLFAAAAKRLFHAPKPAPRVVSPYASRAAFVIGSLSHLVGHATPAYLPLPEWTLEEPDHSLRTPAAPLQAPSARGFGSSGFGGFGPDDYAAAHGVPSMQQAQTPAFGGVVGAAGDMSLDAFYADDGEYDYYSDDDAAPGAAPGMPGAAAPVGGNYGFYGAATGADDDYYDYYDDDVPGASATPAPASAKPSRTSNLLDLGYSATGSAAAPASAAPAASLPAAPAGDDEYYDYYDDEVAATAPTFVAAGSGLLGNVNNSSGSLL</sequence>
<keyword evidence="3" id="KW-0813">Transport</keyword>
<evidence type="ECO:0000259" key="6">
    <source>
        <dbReference type="Pfam" id="PF01602"/>
    </source>
</evidence>
<comment type="similarity">
    <text evidence="2">Belongs to the adaptor complexes large subunit family.</text>
</comment>
<dbReference type="OrthoDB" id="302453at2759"/>
<name>A0A0L0DU16_THETB</name>
<evidence type="ECO:0000256" key="4">
    <source>
        <dbReference type="ARBA" id="ARBA00022927"/>
    </source>
</evidence>
<dbReference type="AlphaFoldDB" id="A0A0L0DU16"/>
<dbReference type="PANTHER" id="PTHR11134">
    <property type="entry name" value="ADAPTOR COMPLEX SUBUNIT BETA FAMILY MEMBER"/>
    <property type="match status" value="1"/>
</dbReference>
<organism evidence="7 8">
    <name type="scientific">Thecamonas trahens ATCC 50062</name>
    <dbReference type="NCBI Taxonomy" id="461836"/>
    <lineage>
        <taxon>Eukaryota</taxon>
        <taxon>Apusozoa</taxon>
        <taxon>Apusomonadida</taxon>
        <taxon>Apusomonadidae</taxon>
        <taxon>Thecamonas</taxon>
    </lineage>
</organism>
<keyword evidence="4" id="KW-0653">Protein transport</keyword>
<evidence type="ECO:0000313" key="8">
    <source>
        <dbReference type="Proteomes" id="UP000054408"/>
    </source>
</evidence>
<keyword evidence="8" id="KW-1185">Reference proteome</keyword>
<reference evidence="7 8" key="1">
    <citation type="submission" date="2010-05" db="EMBL/GenBank/DDBJ databases">
        <title>The Genome Sequence of Thecamonas trahens ATCC 50062.</title>
        <authorList>
            <consortium name="The Broad Institute Genome Sequencing Platform"/>
            <person name="Russ C."/>
            <person name="Cuomo C."/>
            <person name="Shea T."/>
            <person name="Young S.K."/>
            <person name="Zeng Q."/>
            <person name="Koehrsen M."/>
            <person name="Haas B."/>
            <person name="Borodovsky M."/>
            <person name="Guigo R."/>
            <person name="Alvarado L."/>
            <person name="Berlin A."/>
            <person name="Bochicchio J."/>
            <person name="Borenstein D."/>
            <person name="Chapman S."/>
            <person name="Chen Z."/>
            <person name="Freedman E."/>
            <person name="Gellesch M."/>
            <person name="Goldberg J."/>
            <person name="Griggs A."/>
            <person name="Gujja S."/>
            <person name="Heilman E."/>
            <person name="Heiman D."/>
            <person name="Hepburn T."/>
            <person name="Howarth C."/>
            <person name="Jen D."/>
            <person name="Larson L."/>
            <person name="Mehta T."/>
            <person name="Park D."/>
            <person name="Pearson M."/>
            <person name="Roberts A."/>
            <person name="Saif S."/>
            <person name="Shenoy N."/>
            <person name="Sisk P."/>
            <person name="Stolte C."/>
            <person name="Sykes S."/>
            <person name="Thomson T."/>
            <person name="Walk T."/>
            <person name="White J."/>
            <person name="Yandava C."/>
            <person name="Burger G."/>
            <person name="Gray M.W."/>
            <person name="Holland P.W.H."/>
            <person name="King N."/>
            <person name="Lang F.B.F."/>
            <person name="Roger A.J."/>
            <person name="Ruiz-Trillo I."/>
            <person name="Lander E."/>
            <person name="Nusbaum C."/>
        </authorList>
    </citation>
    <scope>NUCLEOTIDE SEQUENCE [LARGE SCALE GENOMIC DNA]</scope>
    <source>
        <strain evidence="7 8">ATCC 50062</strain>
    </source>
</reference>
<dbReference type="GO" id="GO:0012505">
    <property type="term" value="C:endomembrane system"/>
    <property type="evidence" value="ECO:0007669"/>
    <property type="project" value="UniProtKB-SubCell"/>
</dbReference>
<dbReference type="InterPro" id="IPR016024">
    <property type="entry name" value="ARM-type_fold"/>
</dbReference>
<dbReference type="Gene3D" id="1.25.10.10">
    <property type="entry name" value="Leucine-rich Repeat Variant"/>
    <property type="match status" value="1"/>
</dbReference>
<evidence type="ECO:0000313" key="7">
    <source>
        <dbReference type="EMBL" id="KNC55687.1"/>
    </source>
</evidence>
<proteinExistence type="inferred from homology"/>
<dbReference type="OMA" id="GMNEHKG"/>
<dbReference type="GO" id="GO:0006886">
    <property type="term" value="P:intracellular protein transport"/>
    <property type="evidence" value="ECO:0007669"/>
    <property type="project" value="InterPro"/>
</dbReference>
<dbReference type="GO" id="GO:0016192">
    <property type="term" value="P:vesicle-mediated transport"/>
    <property type="evidence" value="ECO:0007669"/>
    <property type="project" value="InterPro"/>
</dbReference>
<dbReference type="SUPFAM" id="SSF48371">
    <property type="entry name" value="ARM repeat"/>
    <property type="match status" value="1"/>
</dbReference>
<feature type="domain" description="Clathrin/coatomer adaptor adaptin-like N-terminal" evidence="6">
    <location>
        <begin position="2"/>
        <end position="422"/>
    </location>
</feature>
<dbReference type="RefSeq" id="XP_013761454.1">
    <property type="nucleotide sequence ID" value="XM_013906000.1"/>
</dbReference>
<evidence type="ECO:0000256" key="3">
    <source>
        <dbReference type="ARBA" id="ARBA00022448"/>
    </source>
</evidence>
<gene>
    <name evidence="7" type="ORF">AMSG_01956</name>
</gene>
<evidence type="ECO:0000256" key="2">
    <source>
        <dbReference type="ARBA" id="ARBA00006613"/>
    </source>
</evidence>
<dbReference type="InterPro" id="IPR011989">
    <property type="entry name" value="ARM-like"/>
</dbReference>
<dbReference type="Proteomes" id="UP000054408">
    <property type="component" value="Unassembled WGS sequence"/>
</dbReference>
<dbReference type="InterPro" id="IPR002553">
    <property type="entry name" value="Clathrin/coatomer_adapt-like_N"/>
</dbReference>
<dbReference type="eggNOG" id="KOG1060">
    <property type="taxonomic scope" value="Eukaryota"/>
</dbReference>
<comment type="subcellular location">
    <subcellularLocation>
        <location evidence="1">Endomembrane system</location>
    </subcellularLocation>
</comment>
<protein>
    <submittedName>
        <fullName evidence="7">AP-3 complex subunit beta-2</fullName>
    </submittedName>
</protein>
<dbReference type="InterPro" id="IPR026739">
    <property type="entry name" value="AP_beta"/>
</dbReference>
<dbReference type="EMBL" id="GL349439">
    <property type="protein sequence ID" value="KNC55687.1"/>
    <property type="molecule type" value="Genomic_DNA"/>
</dbReference>
<evidence type="ECO:0000256" key="1">
    <source>
        <dbReference type="ARBA" id="ARBA00004308"/>
    </source>
</evidence>
<dbReference type="STRING" id="461836.A0A0L0DU16"/>
<evidence type="ECO:0000256" key="5">
    <source>
        <dbReference type="ARBA" id="ARBA00023136"/>
    </source>
</evidence>
<accession>A0A0L0DU16</accession>
<keyword evidence="5" id="KW-0472">Membrane</keyword>
<dbReference type="Pfam" id="PF01602">
    <property type="entry name" value="Adaptin_N"/>
    <property type="match status" value="1"/>
</dbReference>